<dbReference type="EMBL" id="JANHOG010002588">
    <property type="protein sequence ID" value="KAJ3521867.1"/>
    <property type="molecule type" value="Genomic_DNA"/>
</dbReference>
<reference evidence="1" key="1">
    <citation type="submission" date="2022-07" db="EMBL/GenBank/DDBJ databases">
        <title>Genome Sequence of Phlebia brevispora.</title>
        <authorList>
            <person name="Buettner E."/>
        </authorList>
    </citation>
    <scope>NUCLEOTIDE SEQUENCE</scope>
    <source>
        <strain evidence="1">MPL23</strain>
    </source>
</reference>
<keyword evidence="2" id="KW-1185">Reference proteome</keyword>
<evidence type="ECO:0000313" key="2">
    <source>
        <dbReference type="Proteomes" id="UP001148662"/>
    </source>
</evidence>
<proteinExistence type="predicted"/>
<protein>
    <submittedName>
        <fullName evidence="1">Uncharacterized protein</fullName>
    </submittedName>
</protein>
<name>A0ACC1RLR1_9APHY</name>
<organism evidence="1 2">
    <name type="scientific">Phlebia brevispora</name>
    <dbReference type="NCBI Taxonomy" id="194682"/>
    <lineage>
        <taxon>Eukaryota</taxon>
        <taxon>Fungi</taxon>
        <taxon>Dikarya</taxon>
        <taxon>Basidiomycota</taxon>
        <taxon>Agaricomycotina</taxon>
        <taxon>Agaricomycetes</taxon>
        <taxon>Polyporales</taxon>
        <taxon>Meruliaceae</taxon>
        <taxon>Phlebia</taxon>
    </lineage>
</organism>
<sequence length="917" mass="101822">MSDDFVRLVSQANPALRQQYQPANGGYPPSSSASPFHSNNSGQLDPFFDDEDDIPDSAFGHPMAMQSKESGLPLARSGAAPAGVLPDGDILQDWDDDVQVPAPQPPFSGSAAFPGPSNIPNKDKTVAKRKRKWRWPWKKEEEILEGERVIALNNSIANGDFCSNYVSTSKYNVVTFMPKFLFEQFSKYANMFFLFTVCIQQIPGVSPTNQYTTIAPLAVVLLASAIKEFQEDLKRHQSDAELNARLAKVLQPDATFVDKKWKDIMVGDVVRMESDDFIPADMLLLSSSEPEGFCYIETSNLDGETNLKIKQASPQTSHLTSPHLVTALHGSLRSEHPNNSLYTYEGTLELLNEMGLPKQVPLGPDQLLLRGAQIRNTPWSYGLCVFTGHDTKLMRNATAAPIKRTAVEKQVNIQIVFLFGFLLALSIGSTIGSSIRAWVFASQQWYLMESTSIGSRAKSFIEDILTFIILYNNLIPISLIVTMEVVKFQQAQLINSDLDMYYAKTDTPALCRTSSLVEELGQIEYVFSDKTGTLTRNEMEFRCCSIAGVAYADVVDESKREGEDGKDGWRTFAEMKTILEGGSNPFVDVGPSPGGEREVIDEFLTLLAVCHTVIPEDRDGKIHYQASSPDEAALVAGAELLGYQFHTRKPKSVFVNIRGTSKEYQILNVCEFNSTRKRMSTIVRCPDGKIKVFCKGADTVILERLSPEQPYTEKTLVHLEDYATEGLRTLCIAAREVSEQEYKQWVAVYNEAAATINGRGEALDKAAELIEKDLFLLGATAIEDKLQEGVPDTIHTLQTAGIKVWVLTGDRQETAINIGMSCRLISESMNLVIVNEETAHDTQEFITKRLTAIKNQRSTGELEDLALIIDGKSLTYALEKEISKTFLELAIMCKAVICCTCCEARQAEFEIHTVGHR</sequence>
<accession>A0ACC1RLR1</accession>
<gene>
    <name evidence="1" type="ORF">NM688_g8959</name>
</gene>
<dbReference type="Proteomes" id="UP001148662">
    <property type="component" value="Unassembled WGS sequence"/>
</dbReference>
<evidence type="ECO:0000313" key="1">
    <source>
        <dbReference type="EMBL" id="KAJ3521867.1"/>
    </source>
</evidence>
<comment type="caution">
    <text evidence="1">The sequence shown here is derived from an EMBL/GenBank/DDBJ whole genome shotgun (WGS) entry which is preliminary data.</text>
</comment>